<organism evidence="2 3">
    <name type="scientific">Croceivirga radicis</name>
    <dbReference type="NCBI Taxonomy" id="1929488"/>
    <lineage>
        <taxon>Bacteria</taxon>
        <taxon>Pseudomonadati</taxon>
        <taxon>Bacteroidota</taxon>
        <taxon>Flavobacteriia</taxon>
        <taxon>Flavobacteriales</taxon>
        <taxon>Flavobacteriaceae</taxon>
        <taxon>Croceivirga</taxon>
    </lineage>
</organism>
<reference evidence="2 3" key="1">
    <citation type="submission" date="2016-12" db="EMBL/GenBank/DDBJ databases">
        <authorList>
            <person name="Song W.-J."/>
            <person name="Kurnit D.M."/>
        </authorList>
    </citation>
    <scope>NUCLEOTIDE SEQUENCE [LARGE SCALE GENOMIC DNA]</scope>
    <source>
        <strain evidence="2 3">HSG9</strain>
    </source>
</reference>
<gene>
    <name evidence="2" type="ORF">BUL40_08705</name>
</gene>
<feature type="domain" description="HTH marR-type" evidence="1">
    <location>
        <begin position="10"/>
        <end position="146"/>
    </location>
</feature>
<evidence type="ECO:0000259" key="1">
    <source>
        <dbReference type="PROSITE" id="PS50995"/>
    </source>
</evidence>
<dbReference type="Pfam" id="PF12802">
    <property type="entry name" value="MarR_2"/>
    <property type="match status" value="1"/>
</dbReference>
<dbReference type="RefSeq" id="WP_080318934.1">
    <property type="nucleotide sequence ID" value="NZ_MTBC01000004.1"/>
</dbReference>
<protein>
    <recommendedName>
        <fullName evidence="1">HTH marR-type domain-containing protein</fullName>
    </recommendedName>
</protein>
<proteinExistence type="predicted"/>
<dbReference type="EMBL" id="MTBC01000004">
    <property type="protein sequence ID" value="OQD43157.1"/>
    <property type="molecule type" value="Genomic_DNA"/>
</dbReference>
<dbReference type="GO" id="GO:0006950">
    <property type="term" value="P:response to stress"/>
    <property type="evidence" value="ECO:0007669"/>
    <property type="project" value="TreeGrafter"/>
</dbReference>
<dbReference type="InterPro" id="IPR036390">
    <property type="entry name" value="WH_DNA-bd_sf"/>
</dbReference>
<accession>A0A1V6LSW9</accession>
<dbReference type="SUPFAM" id="SSF46785">
    <property type="entry name" value="Winged helix' DNA-binding domain"/>
    <property type="match status" value="1"/>
</dbReference>
<dbReference type="InterPro" id="IPR039422">
    <property type="entry name" value="MarR/SlyA-like"/>
</dbReference>
<evidence type="ECO:0000313" key="2">
    <source>
        <dbReference type="EMBL" id="OQD43157.1"/>
    </source>
</evidence>
<dbReference type="GO" id="GO:0003700">
    <property type="term" value="F:DNA-binding transcription factor activity"/>
    <property type="evidence" value="ECO:0007669"/>
    <property type="project" value="InterPro"/>
</dbReference>
<comment type="caution">
    <text evidence="2">The sequence shown here is derived from an EMBL/GenBank/DDBJ whole genome shotgun (WGS) entry which is preliminary data.</text>
</comment>
<keyword evidence="3" id="KW-1185">Reference proteome</keyword>
<dbReference type="PANTHER" id="PTHR33164:SF43">
    <property type="entry name" value="HTH-TYPE TRANSCRIPTIONAL REPRESSOR YETL"/>
    <property type="match status" value="1"/>
</dbReference>
<dbReference type="Proteomes" id="UP000191680">
    <property type="component" value="Unassembled WGS sequence"/>
</dbReference>
<dbReference type="PANTHER" id="PTHR33164">
    <property type="entry name" value="TRANSCRIPTIONAL REGULATOR, MARR FAMILY"/>
    <property type="match status" value="1"/>
</dbReference>
<dbReference type="InterPro" id="IPR000835">
    <property type="entry name" value="HTH_MarR-typ"/>
</dbReference>
<dbReference type="SMART" id="SM00347">
    <property type="entry name" value="HTH_MARR"/>
    <property type="match status" value="1"/>
</dbReference>
<evidence type="ECO:0000313" key="3">
    <source>
        <dbReference type="Proteomes" id="UP000191680"/>
    </source>
</evidence>
<dbReference type="InterPro" id="IPR036388">
    <property type="entry name" value="WH-like_DNA-bd_sf"/>
</dbReference>
<dbReference type="AlphaFoldDB" id="A0A1V6LSW9"/>
<dbReference type="Gene3D" id="1.10.10.10">
    <property type="entry name" value="Winged helix-like DNA-binding domain superfamily/Winged helix DNA-binding domain"/>
    <property type="match status" value="1"/>
</dbReference>
<dbReference type="PROSITE" id="PS50995">
    <property type="entry name" value="HTH_MARR_2"/>
    <property type="match status" value="1"/>
</dbReference>
<dbReference type="OrthoDB" id="759747at2"/>
<sequence length="159" mass="18774">MDDFLLTLNIEGFTSRLKRLSDYLLYSTRDLYDELDIAIEPNWNLVIRLLQKNQQMTLMEIADQINFSHPAVVKIIKKMKKRGFVKTQPDQTDGRKQLLLLTPKALKQLPQLEQLWQTQITVLTHLLKDSPNFLTELGHIEEQLKQQDYKQRVLTQLEQ</sequence>
<name>A0A1V6LSW9_9FLAO</name>